<proteinExistence type="predicted"/>
<feature type="domain" description="Reverse transcriptase" evidence="1">
    <location>
        <begin position="1"/>
        <end position="87"/>
    </location>
</feature>
<reference evidence="2" key="1">
    <citation type="submission" date="2014-12" db="EMBL/GenBank/DDBJ databases">
        <title>Insight into the proteome of Arion vulgaris.</title>
        <authorList>
            <person name="Aradska J."/>
            <person name="Bulat T."/>
            <person name="Smidak R."/>
            <person name="Sarate P."/>
            <person name="Gangsoo J."/>
            <person name="Sialana F."/>
            <person name="Bilban M."/>
            <person name="Lubec G."/>
        </authorList>
    </citation>
    <scope>NUCLEOTIDE SEQUENCE</scope>
    <source>
        <tissue evidence="2">Skin</tissue>
    </source>
</reference>
<evidence type="ECO:0000259" key="1">
    <source>
        <dbReference type="PROSITE" id="PS50878"/>
    </source>
</evidence>
<evidence type="ECO:0000313" key="2">
    <source>
        <dbReference type="EMBL" id="CEK79423.1"/>
    </source>
</evidence>
<organism evidence="2">
    <name type="scientific">Arion vulgaris</name>
    <dbReference type="NCBI Taxonomy" id="1028688"/>
    <lineage>
        <taxon>Eukaryota</taxon>
        <taxon>Metazoa</taxon>
        <taxon>Spiralia</taxon>
        <taxon>Lophotrochozoa</taxon>
        <taxon>Mollusca</taxon>
        <taxon>Gastropoda</taxon>
        <taxon>Heterobranchia</taxon>
        <taxon>Euthyneura</taxon>
        <taxon>Panpulmonata</taxon>
        <taxon>Eupulmonata</taxon>
        <taxon>Stylommatophora</taxon>
        <taxon>Helicina</taxon>
        <taxon>Arionoidea</taxon>
        <taxon>Arionidae</taxon>
        <taxon>Arion</taxon>
    </lineage>
</organism>
<dbReference type="AlphaFoldDB" id="A0A0B7AF76"/>
<accession>A0A0B7AF76</accession>
<dbReference type="EMBL" id="HACG01032558">
    <property type="protein sequence ID" value="CEK79423.1"/>
    <property type="molecule type" value="Transcribed_RNA"/>
</dbReference>
<dbReference type="PROSITE" id="PS50878">
    <property type="entry name" value="RT_POL"/>
    <property type="match status" value="1"/>
</dbReference>
<gene>
    <name evidence="2" type="primary">ORF115351</name>
</gene>
<dbReference type="InterPro" id="IPR000477">
    <property type="entry name" value="RT_dom"/>
</dbReference>
<sequence length="126" mass="14549">MSETRPGGNMISELRYADNTVLLSNSVKVLEQLIQSVKKHSEDQNLFLNTKKIEIMSTDNAKSKFKITINYEDIGNVIYFEYVGSIINNNGDCTKQVRRLNKTFQRVAFRTVPCYDRKRRPDQAVP</sequence>
<dbReference type="PANTHER" id="PTHR47027">
    <property type="entry name" value="REVERSE TRANSCRIPTASE DOMAIN-CONTAINING PROTEIN"/>
    <property type="match status" value="1"/>
</dbReference>
<protein>
    <recommendedName>
        <fullName evidence="1">Reverse transcriptase domain-containing protein</fullName>
    </recommendedName>
</protein>
<name>A0A0B7AF76_9EUPU</name>
<dbReference type="PANTHER" id="PTHR47027:SF8">
    <property type="entry name" value="RIBONUCLEASE H"/>
    <property type="match status" value="1"/>
</dbReference>